<proteinExistence type="predicted"/>
<evidence type="ECO:0000313" key="5">
    <source>
        <dbReference type="EMBL" id="MBM6940693.1"/>
    </source>
</evidence>
<evidence type="ECO:0000256" key="2">
    <source>
        <dbReference type="ARBA" id="ARBA00023125"/>
    </source>
</evidence>
<dbReference type="InterPro" id="IPR000835">
    <property type="entry name" value="HTH_MarR-typ"/>
</dbReference>
<dbReference type="RefSeq" id="WP_204785003.1">
    <property type="nucleotide sequence ID" value="NZ_CALVGD010000087.1"/>
</dbReference>
<dbReference type="PANTHER" id="PTHR35790:SF4">
    <property type="entry name" value="HTH-TYPE TRANSCRIPTIONAL REGULATOR PCHR"/>
    <property type="match status" value="1"/>
</dbReference>
<evidence type="ECO:0000256" key="3">
    <source>
        <dbReference type="ARBA" id="ARBA00023163"/>
    </source>
</evidence>
<dbReference type="Pfam" id="PF01047">
    <property type="entry name" value="MarR"/>
    <property type="match status" value="1"/>
</dbReference>
<protein>
    <submittedName>
        <fullName evidence="5">MarR family transcriptional regulator</fullName>
    </submittedName>
</protein>
<dbReference type="InterPro" id="IPR052067">
    <property type="entry name" value="Metal_resp_HTH_trans_reg"/>
</dbReference>
<evidence type="ECO:0000256" key="1">
    <source>
        <dbReference type="ARBA" id="ARBA00023015"/>
    </source>
</evidence>
<sequence>MDEQVINTISQTISKIRAQHGNVHGSQEQQWMEKHVTDLKLKEVVPKLSIIAFHILSAIEDDEQTGIQIAKKLNVTRGGVTRAAKKLIQYDLVRTNQHPDDKKKIYYSLTESGRALALLHDQLHKTIQSTLVNQLTAKYSQDELQTVSHFLTDLYRLEGEL</sequence>
<evidence type="ECO:0000259" key="4">
    <source>
        <dbReference type="PROSITE" id="PS50995"/>
    </source>
</evidence>
<dbReference type="Gene3D" id="1.10.10.10">
    <property type="entry name" value="Winged helix-like DNA-binding domain superfamily/Winged helix DNA-binding domain"/>
    <property type="match status" value="1"/>
</dbReference>
<evidence type="ECO:0000313" key="6">
    <source>
        <dbReference type="Proteomes" id="UP000785625"/>
    </source>
</evidence>
<keyword evidence="6" id="KW-1185">Reference proteome</keyword>
<dbReference type="SUPFAM" id="SSF46785">
    <property type="entry name" value="Winged helix' DNA-binding domain"/>
    <property type="match status" value="1"/>
</dbReference>
<gene>
    <name evidence="5" type="ORF">H5975_04210</name>
</gene>
<feature type="domain" description="HTH marR-type" evidence="4">
    <location>
        <begin position="2"/>
        <end position="156"/>
    </location>
</feature>
<dbReference type="InterPro" id="IPR036390">
    <property type="entry name" value="WH_DNA-bd_sf"/>
</dbReference>
<name>A0ABS2H091_9LACO</name>
<comment type="caution">
    <text evidence="5">The sequence shown here is derived from an EMBL/GenBank/DDBJ whole genome shotgun (WGS) entry which is preliminary data.</text>
</comment>
<dbReference type="Proteomes" id="UP000785625">
    <property type="component" value="Unassembled WGS sequence"/>
</dbReference>
<keyword evidence="1" id="KW-0805">Transcription regulation</keyword>
<dbReference type="PANTHER" id="PTHR35790">
    <property type="entry name" value="HTH-TYPE TRANSCRIPTIONAL REGULATOR PCHR"/>
    <property type="match status" value="1"/>
</dbReference>
<dbReference type="EMBL" id="JACJKU010000030">
    <property type="protein sequence ID" value="MBM6940693.1"/>
    <property type="molecule type" value="Genomic_DNA"/>
</dbReference>
<organism evidence="5 6">
    <name type="scientific">Limosilactobacillus coleohominis</name>
    <dbReference type="NCBI Taxonomy" id="181675"/>
    <lineage>
        <taxon>Bacteria</taxon>
        <taxon>Bacillati</taxon>
        <taxon>Bacillota</taxon>
        <taxon>Bacilli</taxon>
        <taxon>Lactobacillales</taxon>
        <taxon>Lactobacillaceae</taxon>
        <taxon>Limosilactobacillus</taxon>
    </lineage>
</organism>
<accession>A0ABS2H091</accession>
<dbReference type="PROSITE" id="PS50995">
    <property type="entry name" value="HTH_MARR_2"/>
    <property type="match status" value="1"/>
</dbReference>
<dbReference type="SMART" id="SM00347">
    <property type="entry name" value="HTH_MARR"/>
    <property type="match status" value="1"/>
</dbReference>
<dbReference type="CDD" id="cd00090">
    <property type="entry name" value="HTH_ARSR"/>
    <property type="match status" value="1"/>
</dbReference>
<keyword evidence="2" id="KW-0238">DNA-binding</keyword>
<dbReference type="InterPro" id="IPR036388">
    <property type="entry name" value="WH-like_DNA-bd_sf"/>
</dbReference>
<keyword evidence="3" id="KW-0804">Transcription</keyword>
<dbReference type="InterPro" id="IPR011991">
    <property type="entry name" value="ArsR-like_HTH"/>
</dbReference>
<reference evidence="5 6" key="1">
    <citation type="journal article" date="2021" name="Sci. Rep.">
        <title>The distribution of antibiotic resistance genes in chicken gut microbiota commensals.</title>
        <authorList>
            <person name="Juricova H."/>
            <person name="Matiasovicova J."/>
            <person name="Kubasova T."/>
            <person name="Cejkova D."/>
            <person name="Rychlik I."/>
        </authorList>
    </citation>
    <scope>NUCLEOTIDE SEQUENCE [LARGE SCALE GENOMIC DNA]</scope>
    <source>
        <strain evidence="5 6">An574</strain>
    </source>
</reference>